<evidence type="ECO:0000256" key="2">
    <source>
        <dbReference type="ARBA" id="ARBA00022723"/>
    </source>
</evidence>
<proteinExistence type="predicted"/>
<dbReference type="GO" id="GO:0031564">
    <property type="term" value="P:transcription antitermination"/>
    <property type="evidence" value="ECO:0007669"/>
    <property type="project" value="TreeGrafter"/>
</dbReference>
<dbReference type="SUPFAM" id="SSF47676">
    <property type="entry name" value="Conserved domain common to transcription factors TFIIS, elongin A, CRSP70"/>
    <property type="match status" value="1"/>
</dbReference>
<dbReference type="Pfam" id="PF08711">
    <property type="entry name" value="Med26"/>
    <property type="match status" value="1"/>
</dbReference>
<evidence type="ECO:0000256" key="7">
    <source>
        <dbReference type="SAM" id="MobiDB-lite"/>
    </source>
</evidence>
<keyword evidence="4" id="KW-0862">Zinc</keyword>
<evidence type="ECO:0000256" key="6">
    <source>
        <dbReference type="PROSITE-ProRule" id="PRU00649"/>
    </source>
</evidence>
<evidence type="ECO:0000256" key="1">
    <source>
        <dbReference type="ARBA" id="ARBA00004123"/>
    </source>
</evidence>
<dbReference type="PANTHER" id="PTHR11477:SF0">
    <property type="entry name" value="IP08861P-RELATED"/>
    <property type="match status" value="1"/>
</dbReference>
<dbReference type="GO" id="GO:0008270">
    <property type="term" value="F:zinc ion binding"/>
    <property type="evidence" value="ECO:0007669"/>
    <property type="project" value="UniProtKB-KW"/>
</dbReference>
<reference evidence="10" key="1">
    <citation type="submission" date="2022-07" db="EMBL/GenBank/DDBJ databases">
        <title>Genome Sequence of Agrocybe chaxingu.</title>
        <authorList>
            <person name="Buettner E."/>
        </authorList>
    </citation>
    <scope>NUCLEOTIDE SEQUENCE</scope>
    <source>
        <strain evidence="10">MP-N11</strain>
    </source>
</reference>
<dbReference type="PANTHER" id="PTHR11477">
    <property type="entry name" value="TRANSCRIPTION FACTOR S-II ZINC FINGER DOMAIN-CONTAINING PROTEIN"/>
    <property type="match status" value="1"/>
</dbReference>
<dbReference type="OrthoDB" id="44867at2759"/>
<dbReference type="Gene3D" id="1.20.930.10">
    <property type="entry name" value="Conserved domain common to transcription factors TFIIS, elongin A, CRSP70"/>
    <property type="match status" value="1"/>
</dbReference>
<evidence type="ECO:0000256" key="3">
    <source>
        <dbReference type="ARBA" id="ARBA00022771"/>
    </source>
</evidence>
<comment type="caution">
    <text evidence="10">The sequence shown here is derived from an EMBL/GenBank/DDBJ whole genome shotgun (WGS) entry which is preliminary data.</text>
</comment>
<dbReference type="EMBL" id="JANKHO010001454">
    <property type="protein sequence ID" value="KAJ3501323.1"/>
    <property type="molecule type" value="Genomic_DNA"/>
</dbReference>
<dbReference type="GO" id="GO:0006368">
    <property type="term" value="P:transcription elongation by RNA polymerase II"/>
    <property type="evidence" value="ECO:0007669"/>
    <property type="project" value="TreeGrafter"/>
</dbReference>
<dbReference type="FunFam" id="1.10.472.30:FF:000003">
    <property type="entry name" value="Transcription elongation factor S-II"/>
    <property type="match status" value="1"/>
</dbReference>
<gene>
    <name evidence="10" type="ORF">NLJ89_g9388</name>
</gene>
<dbReference type="GO" id="GO:0001139">
    <property type="term" value="F:RNA polymerase II complex recruiting activity"/>
    <property type="evidence" value="ECO:0007669"/>
    <property type="project" value="TreeGrafter"/>
</dbReference>
<accession>A0A9W8JTN0</accession>
<evidence type="ECO:0000256" key="4">
    <source>
        <dbReference type="ARBA" id="ARBA00022833"/>
    </source>
</evidence>
<organism evidence="10 11">
    <name type="scientific">Agrocybe chaxingu</name>
    <dbReference type="NCBI Taxonomy" id="84603"/>
    <lineage>
        <taxon>Eukaryota</taxon>
        <taxon>Fungi</taxon>
        <taxon>Dikarya</taxon>
        <taxon>Basidiomycota</taxon>
        <taxon>Agaricomycotina</taxon>
        <taxon>Agaricomycetes</taxon>
        <taxon>Agaricomycetidae</taxon>
        <taxon>Agaricales</taxon>
        <taxon>Agaricineae</taxon>
        <taxon>Strophariaceae</taxon>
        <taxon>Agrocybe</taxon>
    </lineage>
</organism>
<evidence type="ECO:0000313" key="10">
    <source>
        <dbReference type="EMBL" id="KAJ3501323.1"/>
    </source>
</evidence>
<dbReference type="InterPro" id="IPR017923">
    <property type="entry name" value="TFIIS_N"/>
</dbReference>
<keyword evidence="11" id="KW-1185">Reference proteome</keyword>
<dbReference type="SMART" id="SM00510">
    <property type="entry name" value="TFS2M"/>
    <property type="match status" value="1"/>
</dbReference>
<dbReference type="AlphaFoldDB" id="A0A9W8JTN0"/>
<dbReference type="InterPro" id="IPR003618">
    <property type="entry name" value="TFIIS_cen_dom"/>
</dbReference>
<dbReference type="InterPro" id="IPR036575">
    <property type="entry name" value="TFIIS_cen_dom_sf"/>
</dbReference>
<dbReference type="SMART" id="SM00509">
    <property type="entry name" value="TFS2N"/>
    <property type="match status" value="1"/>
</dbReference>
<evidence type="ECO:0000313" key="11">
    <source>
        <dbReference type="Proteomes" id="UP001148786"/>
    </source>
</evidence>
<evidence type="ECO:0000259" key="8">
    <source>
        <dbReference type="PROSITE" id="PS51319"/>
    </source>
</evidence>
<evidence type="ECO:0000259" key="9">
    <source>
        <dbReference type="PROSITE" id="PS51321"/>
    </source>
</evidence>
<dbReference type="InterPro" id="IPR035441">
    <property type="entry name" value="TFIIS/LEDGF_dom_sf"/>
</dbReference>
<keyword evidence="2" id="KW-0479">Metal-binding</keyword>
<sequence length="223" mass="23741">MSEEVVELKKLVKQLQGAVNDVEILSILSIFREKKVTETLLRESKAGLAVGKLRSHNSKPVSDQAKEIVKQWKTAVDKAKAKSGASSHNGTAGKKLATPITPSAVGAAKDITSLRTAKIDGIKGGTGDPTRDRCVELIYDALACDATAPVEHVLNKARAVEASVHTNIGSTNGDYKGKIRTLFVNLKDKANPGLRASIVDGSLAPEKFAKMTRNGLGRAQSCR</sequence>
<feature type="domain" description="TFIIS N-terminal" evidence="8">
    <location>
        <begin position="3"/>
        <end position="79"/>
    </location>
</feature>
<dbReference type="InterPro" id="IPR003617">
    <property type="entry name" value="TFIIS/CRSP70_N_sub"/>
</dbReference>
<keyword evidence="5 6" id="KW-0539">Nucleus</keyword>
<dbReference type="Pfam" id="PF07500">
    <property type="entry name" value="TFIIS_M"/>
    <property type="match status" value="1"/>
</dbReference>
<dbReference type="GO" id="GO:0005634">
    <property type="term" value="C:nucleus"/>
    <property type="evidence" value="ECO:0007669"/>
    <property type="project" value="UniProtKB-SubCell"/>
</dbReference>
<feature type="region of interest" description="Disordered" evidence="7">
    <location>
        <begin position="79"/>
        <end position="98"/>
    </location>
</feature>
<dbReference type="PROSITE" id="PS51321">
    <property type="entry name" value="TFIIS_CENTRAL"/>
    <property type="match status" value="1"/>
</dbReference>
<dbReference type="Gene3D" id="1.10.472.30">
    <property type="entry name" value="Transcription elongation factor S-II, central domain"/>
    <property type="match status" value="1"/>
</dbReference>
<comment type="subcellular location">
    <subcellularLocation>
        <location evidence="1 6">Nucleus</location>
    </subcellularLocation>
</comment>
<dbReference type="GO" id="GO:0031440">
    <property type="term" value="P:regulation of mRNA 3'-end processing"/>
    <property type="evidence" value="ECO:0007669"/>
    <property type="project" value="TreeGrafter"/>
</dbReference>
<evidence type="ECO:0000256" key="5">
    <source>
        <dbReference type="ARBA" id="ARBA00023242"/>
    </source>
</evidence>
<dbReference type="GO" id="GO:0000977">
    <property type="term" value="F:RNA polymerase II transcription regulatory region sequence-specific DNA binding"/>
    <property type="evidence" value="ECO:0007669"/>
    <property type="project" value="TreeGrafter"/>
</dbReference>
<protein>
    <recommendedName>
        <fullName evidence="12">Transcription elongation factor S-II</fullName>
    </recommendedName>
</protein>
<dbReference type="PROSITE" id="PS51319">
    <property type="entry name" value="TFIIS_N"/>
    <property type="match status" value="1"/>
</dbReference>
<evidence type="ECO:0008006" key="12">
    <source>
        <dbReference type="Google" id="ProtNLM"/>
    </source>
</evidence>
<feature type="domain" description="TFIIS central" evidence="9">
    <location>
        <begin position="130"/>
        <end position="223"/>
    </location>
</feature>
<dbReference type="Proteomes" id="UP001148786">
    <property type="component" value="Unassembled WGS sequence"/>
</dbReference>
<name>A0A9W8JTN0_9AGAR</name>
<dbReference type="SUPFAM" id="SSF46942">
    <property type="entry name" value="Elongation factor TFIIS domain 2"/>
    <property type="match status" value="1"/>
</dbReference>
<keyword evidence="3" id="KW-0863">Zinc-finger</keyword>
<dbReference type="GO" id="GO:0006362">
    <property type="term" value="P:transcription elongation by RNA polymerase I"/>
    <property type="evidence" value="ECO:0007669"/>
    <property type="project" value="TreeGrafter"/>
</dbReference>